<name>A0A2R6NVE4_9APHY</name>
<feature type="region of interest" description="Disordered" evidence="1">
    <location>
        <begin position="436"/>
        <end position="529"/>
    </location>
</feature>
<sequence>MPAPARANFRDDVNTHDEELEADISVDELPERPATPDNRATVEELREIIFEFQEKWLLLEDEFCKLKAENRQLRAMIPKRKSGKVTTEDSPAMQRLTGKINTYGRKFITVAPWVEFAVVCPDHVRPDIEPRTPQRFASNTAYHKGTLAEIFDIFPQGSRVHQVIGDPWFKKQFRHYHGDQKSKWVAIIHEFMGTAFPQVPSDVWKASEKRKSDPEVIRLRSGSLRAPFLYPHDKEGNPAYMFRNPLLPFLLRVALFNKSSIDSQPKSNSNGIRWGVLEVTEPMIATLLTIVIYHLMPDAVFQPTGAISNFNYVDFYHKILNLLVTKRSTPRVKAAFEMWNKVTLDGVKPSDVENPAVDDEDAIAEADRVFMEMWENDELEREVDELNDDVHAISLHNPDNSEDEGPYDNNTAPVIPIAPTHASAAAVSHWLATAASRTGSSSRAVSSSRTGSSSRAVSASHTISSQRPQPIQAPISRPDAPSDVADSIITIPAEASNPRQKKPTKAAAASAESEQDPARSTRRVRPRRT</sequence>
<keyword evidence="3" id="KW-1185">Reference proteome</keyword>
<feature type="region of interest" description="Disordered" evidence="1">
    <location>
        <begin position="393"/>
        <end position="415"/>
    </location>
</feature>
<dbReference type="OrthoDB" id="3248009at2759"/>
<evidence type="ECO:0000313" key="3">
    <source>
        <dbReference type="Proteomes" id="UP000186601"/>
    </source>
</evidence>
<organism evidence="2 3">
    <name type="scientific">Hermanssonia centrifuga</name>
    <dbReference type="NCBI Taxonomy" id="98765"/>
    <lineage>
        <taxon>Eukaryota</taxon>
        <taxon>Fungi</taxon>
        <taxon>Dikarya</taxon>
        <taxon>Basidiomycota</taxon>
        <taxon>Agaricomycotina</taxon>
        <taxon>Agaricomycetes</taxon>
        <taxon>Polyporales</taxon>
        <taxon>Meruliaceae</taxon>
        <taxon>Hermanssonia</taxon>
    </lineage>
</organism>
<dbReference type="InterPro" id="IPR046521">
    <property type="entry name" value="DUF6698"/>
</dbReference>
<feature type="compositionally biased region" description="Basic residues" evidence="1">
    <location>
        <begin position="520"/>
        <end position="529"/>
    </location>
</feature>
<dbReference type="EMBL" id="MLYV02000792">
    <property type="protein sequence ID" value="PSR77503.1"/>
    <property type="molecule type" value="Genomic_DNA"/>
</dbReference>
<dbReference type="Proteomes" id="UP000186601">
    <property type="component" value="Unassembled WGS sequence"/>
</dbReference>
<dbReference type="AlphaFoldDB" id="A0A2R6NVE4"/>
<dbReference type="Pfam" id="PF20414">
    <property type="entry name" value="DUF6698"/>
    <property type="match status" value="1"/>
</dbReference>
<accession>A0A2R6NVE4</accession>
<feature type="compositionally biased region" description="Basic and acidic residues" evidence="1">
    <location>
        <begin position="8"/>
        <end position="17"/>
    </location>
</feature>
<comment type="caution">
    <text evidence="2">The sequence shown here is derived from an EMBL/GenBank/DDBJ whole genome shotgun (WGS) entry which is preliminary data.</text>
</comment>
<proteinExistence type="predicted"/>
<evidence type="ECO:0000313" key="2">
    <source>
        <dbReference type="EMBL" id="PSR77503.1"/>
    </source>
</evidence>
<feature type="region of interest" description="Disordered" evidence="1">
    <location>
        <begin position="1"/>
        <end position="23"/>
    </location>
</feature>
<protein>
    <submittedName>
        <fullName evidence="2">Uncharacterized protein</fullName>
    </submittedName>
</protein>
<feature type="compositionally biased region" description="Low complexity" evidence="1">
    <location>
        <begin position="436"/>
        <end position="465"/>
    </location>
</feature>
<evidence type="ECO:0000256" key="1">
    <source>
        <dbReference type="SAM" id="MobiDB-lite"/>
    </source>
</evidence>
<reference evidence="2 3" key="1">
    <citation type="submission" date="2018-02" db="EMBL/GenBank/DDBJ databases">
        <title>Genome sequence of the basidiomycete white-rot fungus Phlebia centrifuga.</title>
        <authorList>
            <person name="Granchi Z."/>
            <person name="Peng M."/>
            <person name="de Vries R.P."/>
            <person name="Hilden K."/>
            <person name="Makela M.R."/>
            <person name="Grigoriev I."/>
            <person name="Riley R."/>
        </authorList>
    </citation>
    <scope>NUCLEOTIDE SEQUENCE [LARGE SCALE GENOMIC DNA]</scope>
    <source>
        <strain evidence="2 3">FBCC195</strain>
    </source>
</reference>
<gene>
    <name evidence="2" type="ORF">PHLCEN_2v7843</name>
</gene>